<gene>
    <name evidence="7" type="ORF">CGS58_07780</name>
</gene>
<keyword evidence="3 4" id="KW-0418">Kinase</keyword>
<evidence type="ECO:0000313" key="7">
    <source>
        <dbReference type="EMBL" id="PDX81155.1"/>
    </source>
</evidence>
<dbReference type="GO" id="GO:0005975">
    <property type="term" value="P:carbohydrate metabolic process"/>
    <property type="evidence" value="ECO:0007669"/>
    <property type="project" value="InterPro"/>
</dbReference>
<evidence type="ECO:0000256" key="4">
    <source>
        <dbReference type="RuleBase" id="RU003733"/>
    </source>
</evidence>
<dbReference type="CDD" id="cd07804">
    <property type="entry name" value="ASKHA_NBD_FGGY_RrXK-like"/>
    <property type="match status" value="1"/>
</dbReference>
<evidence type="ECO:0000256" key="1">
    <source>
        <dbReference type="ARBA" id="ARBA00009156"/>
    </source>
</evidence>
<dbReference type="InterPro" id="IPR050406">
    <property type="entry name" value="FGGY_Carb_Kinase"/>
</dbReference>
<dbReference type="PROSITE" id="PS00933">
    <property type="entry name" value="FGGY_KINASES_1"/>
    <property type="match status" value="1"/>
</dbReference>
<reference evidence="7 8" key="1">
    <citation type="journal article" date="2017" name="Front. Microbiol.">
        <title>New Insights into the Diversity of the Genus Faecalibacterium.</title>
        <authorList>
            <person name="Benevides L."/>
            <person name="Burman S."/>
            <person name="Martin R."/>
            <person name="Robert V."/>
            <person name="Thomas M."/>
            <person name="Miquel S."/>
            <person name="Chain F."/>
            <person name="Sokol H."/>
            <person name="Bermudez-Humaran L.G."/>
            <person name="Morrison M."/>
            <person name="Langella P."/>
            <person name="Azevedo V.A."/>
            <person name="Chatel J.M."/>
            <person name="Soares S."/>
        </authorList>
    </citation>
    <scope>NUCLEOTIDE SEQUENCE [LARGE SCALE GENOMIC DNA]</scope>
    <source>
        <strain evidence="7 8">CNCM I 4575</strain>
    </source>
</reference>
<evidence type="ECO:0000259" key="5">
    <source>
        <dbReference type="Pfam" id="PF00370"/>
    </source>
</evidence>
<evidence type="ECO:0000259" key="6">
    <source>
        <dbReference type="Pfam" id="PF02782"/>
    </source>
</evidence>
<dbReference type="Pfam" id="PF02782">
    <property type="entry name" value="FGGY_C"/>
    <property type="match status" value="1"/>
</dbReference>
<dbReference type="SUPFAM" id="SSF53067">
    <property type="entry name" value="Actin-like ATPase domain"/>
    <property type="match status" value="2"/>
</dbReference>
<comment type="caution">
    <text evidence="7">The sequence shown here is derived from an EMBL/GenBank/DDBJ whole genome shotgun (WGS) entry which is preliminary data.</text>
</comment>
<evidence type="ECO:0000256" key="3">
    <source>
        <dbReference type="ARBA" id="ARBA00022777"/>
    </source>
</evidence>
<keyword evidence="2 4" id="KW-0808">Transferase</keyword>
<dbReference type="GO" id="GO:0016773">
    <property type="term" value="F:phosphotransferase activity, alcohol group as acceptor"/>
    <property type="evidence" value="ECO:0007669"/>
    <property type="project" value="InterPro"/>
</dbReference>
<dbReference type="RefSeq" id="WP_097839496.1">
    <property type="nucleotide sequence ID" value="NZ_NMTY01000016.1"/>
</dbReference>
<organism evidence="7 8">
    <name type="scientific">Faecalibacterium prausnitzii</name>
    <dbReference type="NCBI Taxonomy" id="853"/>
    <lineage>
        <taxon>Bacteria</taxon>
        <taxon>Bacillati</taxon>
        <taxon>Bacillota</taxon>
        <taxon>Clostridia</taxon>
        <taxon>Eubacteriales</taxon>
        <taxon>Oscillospiraceae</taxon>
        <taxon>Faecalibacterium</taxon>
    </lineage>
</organism>
<dbReference type="Pfam" id="PF00370">
    <property type="entry name" value="FGGY_N"/>
    <property type="match status" value="1"/>
</dbReference>
<dbReference type="InterPro" id="IPR018484">
    <property type="entry name" value="FGGY_N"/>
</dbReference>
<dbReference type="InterPro" id="IPR018485">
    <property type="entry name" value="FGGY_C"/>
</dbReference>
<dbReference type="PANTHER" id="PTHR43095">
    <property type="entry name" value="SUGAR KINASE"/>
    <property type="match status" value="1"/>
</dbReference>
<dbReference type="PIRSF" id="PIRSF000538">
    <property type="entry name" value="GlpK"/>
    <property type="match status" value="1"/>
</dbReference>
<feature type="domain" description="Carbohydrate kinase FGGY C-terminal" evidence="6">
    <location>
        <begin position="296"/>
        <end position="460"/>
    </location>
</feature>
<dbReference type="AlphaFoldDB" id="A0A2A7APN9"/>
<dbReference type="EMBL" id="NMTY01000016">
    <property type="protein sequence ID" value="PDX81155.1"/>
    <property type="molecule type" value="Genomic_DNA"/>
</dbReference>
<protein>
    <submittedName>
        <fullName evidence="7">Carbohydrate kinase</fullName>
    </submittedName>
</protein>
<evidence type="ECO:0000256" key="2">
    <source>
        <dbReference type="ARBA" id="ARBA00022679"/>
    </source>
</evidence>
<dbReference type="PANTHER" id="PTHR43095:SF5">
    <property type="entry name" value="XYLULOSE KINASE"/>
    <property type="match status" value="1"/>
</dbReference>
<proteinExistence type="inferred from homology"/>
<comment type="similarity">
    <text evidence="1 4">Belongs to the FGGY kinase family.</text>
</comment>
<name>A0A2A7APN9_9FIRM</name>
<dbReference type="Proteomes" id="UP000220005">
    <property type="component" value="Unassembled WGS sequence"/>
</dbReference>
<dbReference type="PROSITE" id="PS00445">
    <property type="entry name" value="FGGY_KINASES_2"/>
    <property type="match status" value="1"/>
</dbReference>
<dbReference type="InterPro" id="IPR043129">
    <property type="entry name" value="ATPase_NBD"/>
</dbReference>
<dbReference type="InterPro" id="IPR000577">
    <property type="entry name" value="Carb_kinase_FGGY"/>
</dbReference>
<dbReference type="InterPro" id="IPR018483">
    <property type="entry name" value="Carb_kinase_FGGY_CS"/>
</dbReference>
<sequence length="514" mass="56002">MKRYFLGIDIGTFESRGILIDESFRVAADASVPHGMDNPQPGWFEQEAEAVWWGDLCKLCRILIKQSGIRPEQIACVGTSALGTDCLPVDEQCRPLRPAILYGIDARASEEAAWLTEHYGQARVQELFGHPICSGDTATKILWLRRHEPEIYAKTAYFLTGSSFLTVRLTGKYVIDQSLAKGSFRPLYQADGSVNEAECGLYCRPDQIAACAWSTDIVGTVTPEAAAQTGLAAGTPVITGTGDSTAEAISVGLVEPGTAFFQYGSSMFYYYCTDHFVGSYVSPQGNGALKGGKAFTVPGTYCLGDGTNAAGTLTRWVRDLLYSKELEAEKQGGENAYAVMAREAAAVPPGSDGLIMLPYIYGERSPLQDAEATGMLFGLKGTHGRAQINRAALEAVGYSTYQHLLLFEELGVPPRRIITAGGGTKNAAWMQIICDMAGMPLTIPEPFQCSSYGDAMLAALGVGALESFAALRAALPQGRILQPDRKNHEFYQEHYPIFRDLYLENRDRMHRMQK</sequence>
<dbReference type="Gene3D" id="3.30.420.40">
    <property type="match status" value="2"/>
</dbReference>
<dbReference type="GO" id="GO:0016301">
    <property type="term" value="F:kinase activity"/>
    <property type="evidence" value="ECO:0007669"/>
    <property type="project" value="UniProtKB-KW"/>
</dbReference>
<evidence type="ECO:0000313" key="8">
    <source>
        <dbReference type="Proteomes" id="UP000220005"/>
    </source>
</evidence>
<feature type="domain" description="Carbohydrate kinase FGGY N-terminal" evidence="5">
    <location>
        <begin position="4"/>
        <end position="248"/>
    </location>
</feature>
<accession>A0A2A7APN9</accession>